<reference evidence="1 2" key="1">
    <citation type="submission" date="2015-01" db="EMBL/GenBank/DDBJ databases">
        <title>Genome Assembly of Bacillus badius MTCC 1458.</title>
        <authorList>
            <person name="Verma A."/>
            <person name="Khatri I."/>
            <person name="Mual P."/>
            <person name="Subramanian S."/>
            <person name="Krishnamurthi S."/>
        </authorList>
    </citation>
    <scope>NUCLEOTIDE SEQUENCE [LARGE SCALE GENOMIC DNA]</scope>
    <source>
        <strain evidence="1 2">MTCC 1458</strain>
    </source>
</reference>
<protein>
    <submittedName>
        <fullName evidence="1">Uncharacterized protein</fullName>
    </submittedName>
</protein>
<evidence type="ECO:0000313" key="2">
    <source>
        <dbReference type="Proteomes" id="UP000031982"/>
    </source>
</evidence>
<gene>
    <name evidence="1" type="ORF">SD77_0664</name>
</gene>
<sequence>MLVGCAACIVAAFLITAQSYFHHKEIKTAGKGCLEQGGTAVVEKSFLALNYSFSCE</sequence>
<name>A0ABR5AV32_BACBA</name>
<accession>A0ABR5AV32</accession>
<organism evidence="1 2">
    <name type="scientific">Bacillus badius</name>
    <dbReference type="NCBI Taxonomy" id="1455"/>
    <lineage>
        <taxon>Bacteria</taxon>
        <taxon>Bacillati</taxon>
        <taxon>Bacillota</taxon>
        <taxon>Bacilli</taxon>
        <taxon>Bacillales</taxon>
        <taxon>Bacillaceae</taxon>
        <taxon>Pseudobacillus</taxon>
    </lineage>
</organism>
<dbReference type="EMBL" id="JXLP01000010">
    <property type="protein sequence ID" value="KIL78063.1"/>
    <property type="molecule type" value="Genomic_DNA"/>
</dbReference>
<dbReference type="Proteomes" id="UP000031982">
    <property type="component" value="Unassembled WGS sequence"/>
</dbReference>
<keyword evidence="2" id="KW-1185">Reference proteome</keyword>
<proteinExistence type="predicted"/>
<evidence type="ECO:0000313" key="1">
    <source>
        <dbReference type="EMBL" id="KIL78063.1"/>
    </source>
</evidence>
<comment type="caution">
    <text evidence="1">The sequence shown here is derived from an EMBL/GenBank/DDBJ whole genome shotgun (WGS) entry which is preliminary data.</text>
</comment>